<dbReference type="InterPro" id="IPR014710">
    <property type="entry name" value="RmlC-like_jellyroll"/>
</dbReference>
<name>A0ABZ2TV06_9FLAO</name>
<dbReference type="SUPFAM" id="SSF51206">
    <property type="entry name" value="cAMP-binding domain-like"/>
    <property type="match status" value="1"/>
</dbReference>
<dbReference type="RefSeq" id="WP_340935068.1">
    <property type="nucleotide sequence ID" value="NZ_CP150496.1"/>
</dbReference>
<keyword evidence="2" id="KW-1185">Reference proteome</keyword>
<protein>
    <submittedName>
        <fullName evidence="1">Crp/Fnr family transcriptional regulator</fullName>
    </submittedName>
</protein>
<dbReference type="EMBL" id="CP150496">
    <property type="protein sequence ID" value="WYW56935.1"/>
    <property type="molecule type" value="Genomic_DNA"/>
</dbReference>
<evidence type="ECO:0000313" key="2">
    <source>
        <dbReference type="Proteomes" id="UP001491088"/>
    </source>
</evidence>
<dbReference type="InterPro" id="IPR018490">
    <property type="entry name" value="cNMP-bd_dom_sf"/>
</dbReference>
<gene>
    <name evidence="1" type="ORF">WG950_06735</name>
</gene>
<reference evidence="1 2" key="1">
    <citation type="submission" date="2024-03" db="EMBL/GenBank/DDBJ databases">
        <authorList>
            <person name="Cao K."/>
        </authorList>
    </citation>
    <scope>NUCLEOTIDE SEQUENCE [LARGE SCALE GENOMIC DNA]</scope>
    <source>
        <strain evidence="1 2">MCCC 1K00696</strain>
    </source>
</reference>
<evidence type="ECO:0000313" key="1">
    <source>
        <dbReference type="EMBL" id="WYW56935.1"/>
    </source>
</evidence>
<sequence length="208" mass="24270">MNDIRPINKGFEDFKLLPYLQSLNKPINDQLIFEIDVKKNDYIYLPPNKDNFIYEIITGSVKLGGYSDDGDSFVYEVLPHNEFFGNLKYLNGIFNEYAKALIDCKIRLYDLDFFKNLTTTEPAVTNWFISYIVKRWCSAEVKLKTIKEKNIEDKVKSLQEYYNIEVTNTKGQRFLLSNLLSKKDMGDLIGVTRQTVATTLQKEKQLVF</sequence>
<accession>A0ABZ2TV06</accession>
<organism evidence="1 2">
    <name type="scientific">Polaribacter marinaquae</name>
    <dbReference type="NCBI Taxonomy" id="1642819"/>
    <lineage>
        <taxon>Bacteria</taxon>
        <taxon>Pseudomonadati</taxon>
        <taxon>Bacteroidota</taxon>
        <taxon>Flavobacteriia</taxon>
        <taxon>Flavobacteriales</taxon>
        <taxon>Flavobacteriaceae</taxon>
    </lineage>
</organism>
<proteinExistence type="predicted"/>
<dbReference type="Proteomes" id="UP001491088">
    <property type="component" value="Chromosome"/>
</dbReference>
<dbReference type="Gene3D" id="2.60.120.10">
    <property type="entry name" value="Jelly Rolls"/>
    <property type="match status" value="1"/>
</dbReference>